<dbReference type="EMBL" id="CAJVQA010035800">
    <property type="protein sequence ID" value="CAG8807666.1"/>
    <property type="molecule type" value="Genomic_DNA"/>
</dbReference>
<protein>
    <submittedName>
        <fullName evidence="2">2740_t:CDS:1</fullName>
    </submittedName>
</protein>
<organism evidence="2 3">
    <name type="scientific">Cetraspora pellucida</name>
    <dbReference type="NCBI Taxonomy" id="1433469"/>
    <lineage>
        <taxon>Eukaryota</taxon>
        <taxon>Fungi</taxon>
        <taxon>Fungi incertae sedis</taxon>
        <taxon>Mucoromycota</taxon>
        <taxon>Glomeromycotina</taxon>
        <taxon>Glomeromycetes</taxon>
        <taxon>Diversisporales</taxon>
        <taxon>Gigasporaceae</taxon>
        <taxon>Cetraspora</taxon>
    </lineage>
</organism>
<feature type="compositionally biased region" description="Basic and acidic residues" evidence="1">
    <location>
        <begin position="39"/>
        <end position="57"/>
    </location>
</feature>
<keyword evidence="3" id="KW-1185">Reference proteome</keyword>
<feature type="region of interest" description="Disordered" evidence="1">
    <location>
        <begin position="1"/>
        <end position="57"/>
    </location>
</feature>
<accession>A0A9N9PCK2</accession>
<evidence type="ECO:0000313" key="3">
    <source>
        <dbReference type="Proteomes" id="UP000789759"/>
    </source>
</evidence>
<comment type="caution">
    <text evidence="2">The sequence shown here is derived from an EMBL/GenBank/DDBJ whole genome shotgun (WGS) entry which is preliminary data.</text>
</comment>
<dbReference type="Proteomes" id="UP000789759">
    <property type="component" value="Unassembled WGS sequence"/>
</dbReference>
<evidence type="ECO:0000313" key="2">
    <source>
        <dbReference type="EMBL" id="CAG8807666.1"/>
    </source>
</evidence>
<gene>
    <name evidence="2" type="ORF">CPELLU_LOCUS18316</name>
</gene>
<dbReference type="AlphaFoldDB" id="A0A9N9PCK2"/>
<reference evidence="2" key="1">
    <citation type="submission" date="2021-06" db="EMBL/GenBank/DDBJ databases">
        <authorList>
            <person name="Kallberg Y."/>
            <person name="Tangrot J."/>
            <person name="Rosling A."/>
        </authorList>
    </citation>
    <scope>NUCLEOTIDE SEQUENCE</scope>
    <source>
        <strain evidence="2">FL966</strain>
    </source>
</reference>
<name>A0A9N9PCK2_9GLOM</name>
<evidence type="ECO:0000256" key="1">
    <source>
        <dbReference type="SAM" id="MobiDB-lite"/>
    </source>
</evidence>
<sequence>MFVKSGSLTTDDEYHPQTLHTEIDSHDESDEGSIHFKSSHGDGDNEQEHEAVNDKEVVNKHGWKKAREGHKYSDGKFFAYKNGHDSEVTNGLKTSGTNVNIKALASETTGSDDSGLSVSFKKSSYKSTHKSFYSHKLVSHEELCSDDKWYNKYAKDNEDGKDLNFRYHHTEDWWNNWWKIDG</sequence>
<proteinExistence type="predicted"/>